<feature type="transmembrane region" description="Helical" evidence="6">
    <location>
        <begin position="356"/>
        <end position="374"/>
    </location>
</feature>
<dbReference type="RefSeq" id="WP_094264988.1">
    <property type="nucleotide sequence ID" value="NZ_NOWF01000007.1"/>
</dbReference>
<evidence type="ECO:0000313" key="7">
    <source>
        <dbReference type="EMBL" id="OYD07245.1"/>
    </source>
</evidence>
<keyword evidence="8" id="KW-1185">Reference proteome</keyword>
<organism evidence="7 8">
    <name type="scientific">Paludifilum halophilum</name>
    <dbReference type="NCBI Taxonomy" id="1642702"/>
    <lineage>
        <taxon>Bacteria</taxon>
        <taxon>Bacillati</taxon>
        <taxon>Bacillota</taxon>
        <taxon>Bacilli</taxon>
        <taxon>Bacillales</taxon>
        <taxon>Thermoactinomycetaceae</taxon>
        <taxon>Paludifilum</taxon>
    </lineage>
</organism>
<reference evidence="7 8" key="1">
    <citation type="submission" date="2017-07" db="EMBL/GenBank/DDBJ databases">
        <title>The genome sequence of Paludifilum halophilum highlights mechanisms for microbial adaptation to high salt environemnts.</title>
        <authorList>
            <person name="Belbahri L."/>
        </authorList>
    </citation>
    <scope>NUCLEOTIDE SEQUENCE [LARGE SCALE GENOMIC DNA]</scope>
    <source>
        <strain evidence="7 8">DSM 102817</strain>
    </source>
</reference>
<comment type="subcellular location">
    <subcellularLocation>
        <location evidence="1">Membrane</location>
        <topology evidence="1">Multi-pass membrane protein</topology>
    </subcellularLocation>
</comment>
<dbReference type="Pfam" id="PF00209">
    <property type="entry name" value="SNF"/>
    <property type="match status" value="2"/>
</dbReference>
<dbReference type="InterPro" id="IPR037272">
    <property type="entry name" value="SNS_sf"/>
</dbReference>
<evidence type="ECO:0000313" key="8">
    <source>
        <dbReference type="Proteomes" id="UP000215459"/>
    </source>
</evidence>
<sequence>MAQVREQWATRAGFVLAAAGSAVGLGNIWRYPYVAYENGGGAFLIPYFFALLTAGVPILLLEYSMGHRYRGSGPLSYRRMSQKWEWLGWWQAMLAFLISTYYIVILAWAFSYTYFSIGTQWGENTEGFFNHQYLGVTDTFWNFGGLQWKVVLPLAILWGFIYLVMRRGAHGGIERLNRILIPVLIVMIILITIRGLTLEGAVDGLNVLLTPDFSALADYQVWIAAYGQVFFSLSIGFATMMTYASYLPKNSDLSNSGLIAALGNSGFEFMVALGIFGALGYLAAQSGTGVNEVVAGGIGLAFVVFPEIINQFPGLNSLFGFLFFGSLVFSGLTSIVSLLEPGIAAIRDKFDISRKFAVNAVIGGSALVSLLYATKGGINYLDLIDHFVNTYGLLIGAVAMTLFVGWFANRLNTLQNHINQVSDVRIGGWWVASLKVITPVALAAMLAANIITDYQVPYGGFPYSGLILMGWCVLLALLIFAIILQNKRWKANEELVDPHKEGA</sequence>
<dbReference type="OrthoDB" id="9762833at2"/>
<feature type="transmembrane region" description="Helical" evidence="6">
    <location>
        <begin position="386"/>
        <end position="408"/>
    </location>
</feature>
<dbReference type="NCBIfam" id="NF037979">
    <property type="entry name" value="Na_transp"/>
    <property type="match status" value="1"/>
</dbReference>
<dbReference type="AlphaFoldDB" id="A0A235B6L0"/>
<feature type="transmembrane region" description="Helical" evidence="6">
    <location>
        <begin position="321"/>
        <end position="344"/>
    </location>
</feature>
<dbReference type="CDD" id="cd10334">
    <property type="entry name" value="SLC6sbd_u1"/>
    <property type="match status" value="1"/>
</dbReference>
<proteinExistence type="predicted"/>
<keyword evidence="4 6" id="KW-1133">Transmembrane helix</keyword>
<feature type="transmembrane region" description="Helical" evidence="6">
    <location>
        <begin position="176"/>
        <end position="196"/>
    </location>
</feature>
<feature type="transmembrane region" description="Helical" evidence="6">
    <location>
        <begin position="86"/>
        <end position="110"/>
    </location>
</feature>
<feature type="transmembrane region" description="Helical" evidence="6">
    <location>
        <begin position="258"/>
        <end position="284"/>
    </location>
</feature>
<evidence type="ECO:0000256" key="6">
    <source>
        <dbReference type="SAM" id="Phobius"/>
    </source>
</evidence>
<dbReference type="GO" id="GO:0016020">
    <property type="term" value="C:membrane"/>
    <property type="evidence" value="ECO:0007669"/>
    <property type="project" value="UniProtKB-SubCell"/>
</dbReference>
<accession>A0A235B6L0</accession>
<name>A0A235B6L0_9BACL</name>
<feature type="transmembrane region" description="Helical" evidence="6">
    <location>
        <begin position="146"/>
        <end position="164"/>
    </location>
</feature>
<dbReference type="EMBL" id="NOWF01000007">
    <property type="protein sequence ID" value="OYD07245.1"/>
    <property type="molecule type" value="Genomic_DNA"/>
</dbReference>
<protein>
    <submittedName>
        <fullName evidence="7">Sodium-dependent transporter</fullName>
    </submittedName>
</protein>
<keyword evidence="5 6" id="KW-0472">Membrane</keyword>
<feature type="transmembrane region" description="Helical" evidence="6">
    <location>
        <begin position="463"/>
        <end position="484"/>
    </location>
</feature>
<evidence type="ECO:0000256" key="2">
    <source>
        <dbReference type="ARBA" id="ARBA00022448"/>
    </source>
</evidence>
<feature type="transmembrane region" description="Helical" evidence="6">
    <location>
        <begin position="429"/>
        <end position="451"/>
    </location>
</feature>
<keyword evidence="2" id="KW-0813">Transport</keyword>
<evidence type="ECO:0000256" key="3">
    <source>
        <dbReference type="ARBA" id="ARBA00022692"/>
    </source>
</evidence>
<feature type="transmembrane region" description="Helical" evidence="6">
    <location>
        <begin position="221"/>
        <end position="246"/>
    </location>
</feature>
<evidence type="ECO:0000256" key="1">
    <source>
        <dbReference type="ARBA" id="ARBA00004141"/>
    </source>
</evidence>
<feature type="transmembrane region" description="Helical" evidence="6">
    <location>
        <begin position="43"/>
        <end position="65"/>
    </location>
</feature>
<dbReference type="PANTHER" id="PTHR42948">
    <property type="entry name" value="TRANSPORTER"/>
    <property type="match status" value="1"/>
</dbReference>
<evidence type="ECO:0000256" key="5">
    <source>
        <dbReference type="ARBA" id="ARBA00023136"/>
    </source>
</evidence>
<dbReference type="Proteomes" id="UP000215459">
    <property type="component" value="Unassembled WGS sequence"/>
</dbReference>
<evidence type="ECO:0000256" key="4">
    <source>
        <dbReference type="ARBA" id="ARBA00022989"/>
    </source>
</evidence>
<comment type="caution">
    <text evidence="7">The sequence shown here is derived from an EMBL/GenBank/DDBJ whole genome shotgun (WGS) entry which is preliminary data.</text>
</comment>
<gene>
    <name evidence="7" type="ORF">CHM34_12750</name>
</gene>
<dbReference type="SUPFAM" id="SSF161070">
    <property type="entry name" value="SNF-like"/>
    <property type="match status" value="1"/>
</dbReference>
<dbReference type="InterPro" id="IPR000175">
    <property type="entry name" value="Na/ntran_symport"/>
</dbReference>
<dbReference type="PRINTS" id="PR00176">
    <property type="entry name" value="NANEUSMPORT"/>
</dbReference>
<feature type="transmembrane region" description="Helical" evidence="6">
    <location>
        <begin position="12"/>
        <end position="31"/>
    </location>
</feature>
<dbReference type="PROSITE" id="PS50267">
    <property type="entry name" value="NA_NEUROTRAN_SYMP_3"/>
    <property type="match status" value="1"/>
</dbReference>
<keyword evidence="3 6" id="KW-0812">Transmembrane</keyword>
<dbReference type="PANTHER" id="PTHR42948:SF1">
    <property type="entry name" value="TRANSPORTER"/>
    <property type="match status" value="1"/>
</dbReference>